<dbReference type="STRING" id="1050174.CEPID_08165"/>
<dbReference type="Pfam" id="PF02909">
    <property type="entry name" value="TetR_C_1"/>
    <property type="match status" value="1"/>
</dbReference>
<dbReference type="Gene3D" id="1.10.10.60">
    <property type="entry name" value="Homeodomain-like"/>
    <property type="match status" value="1"/>
</dbReference>
<dbReference type="InterPro" id="IPR050109">
    <property type="entry name" value="HTH-type_TetR-like_transc_reg"/>
</dbReference>
<reference evidence="7 8" key="1">
    <citation type="submission" date="2015-05" db="EMBL/GenBank/DDBJ databases">
        <title>Complete genome sequence of Corynebacterium epidermidicanis DSM 45586, isolated from the skin of a dog suffering from pruritus.</title>
        <authorList>
            <person name="Ruckert C."/>
            <person name="Albersmeier A."/>
            <person name="Winkler A."/>
            <person name="Tauch A."/>
        </authorList>
    </citation>
    <scope>NUCLEOTIDE SEQUENCE [LARGE SCALE GENOMIC DNA]</scope>
    <source>
        <strain evidence="7 8">DSM 45586</strain>
    </source>
</reference>
<dbReference type="SUPFAM" id="SSF48498">
    <property type="entry name" value="Tetracyclin repressor-like, C-terminal domain"/>
    <property type="match status" value="1"/>
</dbReference>
<dbReference type="GO" id="GO:0000976">
    <property type="term" value="F:transcription cis-regulatory region binding"/>
    <property type="evidence" value="ECO:0007669"/>
    <property type="project" value="TreeGrafter"/>
</dbReference>
<dbReference type="PANTHER" id="PTHR30055:SF151">
    <property type="entry name" value="TRANSCRIPTIONAL REGULATORY PROTEIN"/>
    <property type="match status" value="1"/>
</dbReference>
<dbReference type="PRINTS" id="PR00400">
    <property type="entry name" value="TETREPRESSOR"/>
</dbReference>
<dbReference type="EMBL" id="CP011541">
    <property type="protein sequence ID" value="AKK03483.1"/>
    <property type="molecule type" value="Genomic_DNA"/>
</dbReference>
<dbReference type="GO" id="GO:0046677">
    <property type="term" value="P:response to antibiotic"/>
    <property type="evidence" value="ECO:0007669"/>
    <property type="project" value="InterPro"/>
</dbReference>
<dbReference type="PANTHER" id="PTHR30055">
    <property type="entry name" value="HTH-TYPE TRANSCRIPTIONAL REGULATOR RUTR"/>
    <property type="match status" value="1"/>
</dbReference>
<sequence>MTREVIVDEAMSILGEFGLGDLTMRRLARQLEVVPGALYWHVPNKQSLLEAIAERIVAPVLPNSEVRDFEAKTAAPHWRTALTSRAMQLRQTILSNRDGAEVLVAALPVGDLRDRLISALSSGLAESGLSEQQQELLAHTLLDFILGHTLSEQATVQLAQATEEAFTPESAMELRAQERFSAGLDLLLAGVSQQSPLQ</sequence>
<gene>
    <name evidence="7" type="ORF">CEPID_08165</name>
</gene>
<keyword evidence="1" id="KW-0678">Repressor</keyword>
<keyword evidence="4" id="KW-0804">Transcription</keyword>
<dbReference type="Proteomes" id="UP000035368">
    <property type="component" value="Chromosome"/>
</dbReference>
<proteinExistence type="predicted"/>
<dbReference type="Gene3D" id="1.10.357.10">
    <property type="entry name" value="Tetracycline Repressor, domain 2"/>
    <property type="match status" value="1"/>
</dbReference>
<dbReference type="InterPro" id="IPR004111">
    <property type="entry name" value="Repressor_TetR_C"/>
</dbReference>
<evidence type="ECO:0000313" key="7">
    <source>
        <dbReference type="EMBL" id="AKK03483.1"/>
    </source>
</evidence>
<accession>A0A0G3GVB9</accession>
<dbReference type="InterPro" id="IPR001647">
    <property type="entry name" value="HTH_TetR"/>
</dbReference>
<protein>
    <submittedName>
        <fullName evidence="7">Transcriptional regulator, TetR family</fullName>
    </submittedName>
</protein>
<evidence type="ECO:0000256" key="4">
    <source>
        <dbReference type="ARBA" id="ARBA00023163"/>
    </source>
</evidence>
<keyword evidence="3 5" id="KW-0238">DNA-binding</keyword>
<dbReference type="Pfam" id="PF00440">
    <property type="entry name" value="TetR_N"/>
    <property type="match status" value="1"/>
</dbReference>
<dbReference type="OrthoDB" id="3819648at2"/>
<evidence type="ECO:0000256" key="1">
    <source>
        <dbReference type="ARBA" id="ARBA00022491"/>
    </source>
</evidence>
<evidence type="ECO:0000256" key="2">
    <source>
        <dbReference type="ARBA" id="ARBA00023015"/>
    </source>
</evidence>
<name>A0A0G3GVB9_9CORY</name>
<dbReference type="KEGG" id="cei:CEPID_08165"/>
<evidence type="ECO:0000259" key="6">
    <source>
        <dbReference type="PROSITE" id="PS50977"/>
    </source>
</evidence>
<dbReference type="InterPro" id="IPR003012">
    <property type="entry name" value="Tet_transcr_reg_TetR"/>
</dbReference>
<dbReference type="PATRIC" id="fig|1050174.4.peg.1644"/>
<dbReference type="InterPro" id="IPR036271">
    <property type="entry name" value="Tet_transcr_reg_TetR-rel_C_sf"/>
</dbReference>
<feature type="domain" description="HTH tetR-type" evidence="6">
    <location>
        <begin position="1"/>
        <end position="60"/>
    </location>
</feature>
<evidence type="ECO:0000256" key="5">
    <source>
        <dbReference type="PROSITE-ProRule" id="PRU00335"/>
    </source>
</evidence>
<dbReference type="PRINTS" id="PR00455">
    <property type="entry name" value="HTHTETR"/>
</dbReference>
<organism evidence="7 8">
    <name type="scientific">Corynebacterium epidermidicanis</name>
    <dbReference type="NCBI Taxonomy" id="1050174"/>
    <lineage>
        <taxon>Bacteria</taxon>
        <taxon>Bacillati</taxon>
        <taxon>Actinomycetota</taxon>
        <taxon>Actinomycetes</taxon>
        <taxon>Mycobacteriales</taxon>
        <taxon>Corynebacteriaceae</taxon>
        <taxon>Corynebacterium</taxon>
    </lineage>
</organism>
<dbReference type="RefSeq" id="WP_144413483.1">
    <property type="nucleotide sequence ID" value="NZ_CP011541.1"/>
</dbReference>
<dbReference type="PROSITE" id="PS50977">
    <property type="entry name" value="HTH_TETR_2"/>
    <property type="match status" value="1"/>
</dbReference>
<dbReference type="InterPro" id="IPR009057">
    <property type="entry name" value="Homeodomain-like_sf"/>
</dbReference>
<evidence type="ECO:0000256" key="3">
    <source>
        <dbReference type="ARBA" id="ARBA00023125"/>
    </source>
</evidence>
<dbReference type="GO" id="GO:0045892">
    <property type="term" value="P:negative regulation of DNA-templated transcription"/>
    <property type="evidence" value="ECO:0007669"/>
    <property type="project" value="InterPro"/>
</dbReference>
<keyword evidence="2" id="KW-0805">Transcription regulation</keyword>
<dbReference type="SUPFAM" id="SSF46689">
    <property type="entry name" value="Homeodomain-like"/>
    <property type="match status" value="1"/>
</dbReference>
<dbReference type="GO" id="GO:0003700">
    <property type="term" value="F:DNA-binding transcription factor activity"/>
    <property type="evidence" value="ECO:0007669"/>
    <property type="project" value="TreeGrafter"/>
</dbReference>
<keyword evidence="8" id="KW-1185">Reference proteome</keyword>
<evidence type="ECO:0000313" key="8">
    <source>
        <dbReference type="Proteomes" id="UP000035368"/>
    </source>
</evidence>
<dbReference type="AlphaFoldDB" id="A0A0G3GVB9"/>
<feature type="DNA-binding region" description="H-T-H motif" evidence="5">
    <location>
        <begin position="23"/>
        <end position="42"/>
    </location>
</feature>